<evidence type="ECO:0000313" key="3">
    <source>
        <dbReference type="Proteomes" id="UP000015105"/>
    </source>
</evidence>
<dbReference type="GO" id="GO:0004523">
    <property type="term" value="F:RNA-DNA hybrid ribonuclease activity"/>
    <property type="evidence" value="ECO:0007669"/>
    <property type="project" value="InterPro"/>
</dbReference>
<reference evidence="3" key="1">
    <citation type="journal article" date="2014" name="Science">
        <title>Ancient hybridizations among the ancestral genomes of bread wheat.</title>
        <authorList>
            <consortium name="International Wheat Genome Sequencing Consortium,"/>
            <person name="Marcussen T."/>
            <person name="Sandve S.R."/>
            <person name="Heier L."/>
            <person name="Spannagl M."/>
            <person name="Pfeifer M."/>
            <person name="Jakobsen K.S."/>
            <person name="Wulff B.B."/>
            <person name="Steuernagel B."/>
            <person name="Mayer K.F."/>
            <person name="Olsen O.A."/>
        </authorList>
    </citation>
    <scope>NUCLEOTIDE SEQUENCE [LARGE SCALE GENOMIC DNA]</scope>
    <source>
        <strain evidence="3">cv. AL8/78</strain>
    </source>
</reference>
<reference evidence="2" key="3">
    <citation type="journal article" date="2017" name="Nature">
        <title>Genome sequence of the progenitor of the wheat D genome Aegilops tauschii.</title>
        <authorList>
            <person name="Luo M.C."/>
            <person name="Gu Y.Q."/>
            <person name="Puiu D."/>
            <person name="Wang H."/>
            <person name="Twardziok S.O."/>
            <person name="Deal K.R."/>
            <person name="Huo N."/>
            <person name="Zhu T."/>
            <person name="Wang L."/>
            <person name="Wang Y."/>
            <person name="McGuire P.E."/>
            <person name="Liu S."/>
            <person name="Long H."/>
            <person name="Ramasamy R.K."/>
            <person name="Rodriguez J.C."/>
            <person name="Van S.L."/>
            <person name="Yuan L."/>
            <person name="Wang Z."/>
            <person name="Xia Z."/>
            <person name="Xiao L."/>
            <person name="Anderson O.D."/>
            <person name="Ouyang S."/>
            <person name="Liang Y."/>
            <person name="Zimin A.V."/>
            <person name="Pertea G."/>
            <person name="Qi P."/>
            <person name="Bennetzen J.L."/>
            <person name="Dai X."/>
            <person name="Dawson M.W."/>
            <person name="Muller H.G."/>
            <person name="Kugler K."/>
            <person name="Rivarola-Duarte L."/>
            <person name="Spannagl M."/>
            <person name="Mayer K.F.X."/>
            <person name="Lu F.H."/>
            <person name="Bevan M.W."/>
            <person name="Leroy P."/>
            <person name="Li P."/>
            <person name="You F.M."/>
            <person name="Sun Q."/>
            <person name="Liu Z."/>
            <person name="Lyons E."/>
            <person name="Wicker T."/>
            <person name="Salzberg S.L."/>
            <person name="Devos K.M."/>
            <person name="Dvorak J."/>
        </authorList>
    </citation>
    <scope>NUCLEOTIDE SEQUENCE [LARGE SCALE GENOMIC DNA]</scope>
    <source>
        <strain evidence="2">cv. AL8/78</strain>
    </source>
</reference>
<evidence type="ECO:0000259" key="1">
    <source>
        <dbReference type="Pfam" id="PF13456"/>
    </source>
</evidence>
<dbReference type="InterPro" id="IPR002156">
    <property type="entry name" value="RNaseH_domain"/>
</dbReference>
<dbReference type="Gene3D" id="3.30.420.10">
    <property type="entry name" value="Ribonuclease H-like superfamily/Ribonuclease H"/>
    <property type="match status" value="1"/>
</dbReference>
<protein>
    <recommendedName>
        <fullName evidence="1">RNase H type-1 domain-containing protein</fullName>
    </recommendedName>
</protein>
<evidence type="ECO:0000313" key="2">
    <source>
        <dbReference type="EnsemblPlants" id="AET7Gv20995200.1"/>
    </source>
</evidence>
<dbReference type="InterPro" id="IPR036397">
    <property type="entry name" value="RNaseH_sf"/>
</dbReference>
<reference evidence="2" key="4">
    <citation type="submission" date="2019-03" db="UniProtKB">
        <authorList>
            <consortium name="EnsemblPlants"/>
        </authorList>
    </citation>
    <scope>IDENTIFICATION</scope>
</reference>
<keyword evidence="3" id="KW-1185">Reference proteome</keyword>
<name>A0A453SM88_AEGTS</name>
<dbReference type="CDD" id="cd06222">
    <property type="entry name" value="RNase_H_like"/>
    <property type="match status" value="1"/>
</dbReference>
<dbReference type="EnsemblPlants" id="AET7Gv20995200.1">
    <property type="protein sequence ID" value="AET7Gv20995200.1"/>
    <property type="gene ID" value="AET7Gv20995200"/>
</dbReference>
<dbReference type="InterPro" id="IPR052929">
    <property type="entry name" value="RNase_H-like_EbsB-rel"/>
</dbReference>
<accession>A0A453SM88</accession>
<dbReference type="Pfam" id="PF13456">
    <property type="entry name" value="RVT_3"/>
    <property type="match status" value="1"/>
</dbReference>
<dbReference type="PANTHER" id="PTHR47074">
    <property type="entry name" value="BNAC02G40300D PROTEIN"/>
    <property type="match status" value="1"/>
</dbReference>
<sequence>TGCNRLIVNSDNMKVIDTMKNGGQSAGAAAAIFEDCFFMACDFPQTSFEHCNREANKVAHELARLAKCSMTRDWIEEPMEDLVTLLIDDVTIISN</sequence>
<dbReference type="InterPro" id="IPR044730">
    <property type="entry name" value="RNase_H-like_dom_plant"/>
</dbReference>
<dbReference type="AlphaFoldDB" id="A0A453SM88"/>
<dbReference type="Proteomes" id="UP000015105">
    <property type="component" value="Chromosome 7D"/>
</dbReference>
<dbReference type="PANTHER" id="PTHR47074:SF47">
    <property type="entry name" value="RNASE H TYPE-1 DOMAIN-CONTAINING PROTEIN"/>
    <property type="match status" value="1"/>
</dbReference>
<reference evidence="2" key="5">
    <citation type="journal article" date="2021" name="G3 (Bethesda)">
        <title>Aegilops tauschii genome assembly Aet v5.0 features greater sequence contiguity and improved annotation.</title>
        <authorList>
            <person name="Wang L."/>
            <person name="Zhu T."/>
            <person name="Rodriguez J.C."/>
            <person name="Deal K.R."/>
            <person name="Dubcovsky J."/>
            <person name="McGuire P.E."/>
            <person name="Lux T."/>
            <person name="Spannagl M."/>
            <person name="Mayer K.F.X."/>
            <person name="Baldrich P."/>
            <person name="Meyers B.C."/>
            <person name="Huo N."/>
            <person name="Gu Y.Q."/>
            <person name="Zhou H."/>
            <person name="Devos K.M."/>
            <person name="Bennetzen J.L."/>
            <person name="Unver T."/>
            <person name="Budak H."/>
            <person name="Gulick P.J."/>
            <person name="Galiba G."/>
            <person name="Kalapos B."/>
            <person name="Nelson D.R."/>
            <person name="Li P."/>
            <person name="You F.M."/>
            <person name="Luo M.C."/>
            <person name="Dvorak J."/>
        </authorList>
    </citation>
    <scope>NUCLEOTIDE SEQUENCE [LARGE SCALE GENOMIC DNA]</scope>
    <source>
        <strain evidence="2">cv. AL8/78</strain>
    </source>
</reference>
<reference evidence="3" key="2">
    <citation type="journal article" date="2017" name="Nat. Plants">
        <title>The Aegilops tauschii genome reveals multiple impacts of transposons.</title>
        <authorList>
            <person name="Zhao G."/>
            <person name="Zou C."/>
            <person name="Li K."/>
            <person name="Wang K."/>
            <person name="Li T."/>
            <person name="Gao L."/>
            <person name="Zhang X."/>
            <person name="Wang H."/>
            <person name="Yang Z."/>
            <person name="Liu X."/>
            <person name="Jiang W."/>
            <person name="Mao L."/>
            <person name="Kong X."/>
            <person name="Jiao Y."/>
            <person name="Jia J."/>
        </authorList>
    </citation>
    <scope>NUCLEOTIDE SEQUENCE [LARGE SCALE GENOMIC DNA]</scope>
    <source>
        <strain evidence="3">cv. AL8/78</strain>
    </source>
</reference>
<feature type="domain" description="RNase H type-1" evidence="1">
    <location>
        <begin position="2"/>
        <end position="65"/>
    </location>
</feature>
<dbReference type="STRING" id="200361.A0A453SM88"/>
<proteinExistence type="predicted"/>
<organism evidence="2 3">
    <name type="scientific">Aegilops tauschii subsp. strangulata</name>
    <name type="common">Goatgrass</name>
    <dbReference type="NCBI Taxonomy" id="200361"/>
    <lineage>
        <taxon>Eukaryota</taxon>
        <taxon>Viridiplantae</taxon>
        <taxon>Streptophyta</taxon>
        <taxon>Embryophyta</taxon>
        <taxon>Tracheophyta</taxon>
        <taxon>Spermatophyta</taxon>
        <taxon>Magnoliopsida</taxon>
        <taxon>Liliopsida</taxon>
        <taxon>Poales</taxon>
        <taxon>Poaceae</taxon>
        <taxon>BOP clade</taxon>
        <taxon>Pooideae</taxon>
        <taxon>Triticodae</taxon>
        <taxon>Triticeae</taxon>
        <taxon>Triticinae</taxon>
        <taxon>Aegilops</taxon>
    </lineage>
</organism>
<dbReference type="Gramene" id="AET7Gv20995200.1">
    <property type="protein sequence ID" value="AET7Gv20995200.1"/>
    <property type="gene ID" value="AET7Gv20995200"/>
</dbReference>
<dbReference type="GO" id="GO:0003676">
    <property type="term" value="F:nucleic acid binding"/>
    <property type="evidence" value="ECO:0007669"/>
    <property type="project" value="InterPro"/>
</dbReference>